<keyword evidence="4" id="KW-1185">Reference proteome</keyword>
<dbReference type="AlphaFoldDB" id="A0A1I3U6S6"/>
<evidence type="ECO:0000256" key="1">
    <source>
        <dbReference type="ARBA" id="ARBA00022527"/>
    </source>
</evidence>
<evidence type="ECO:0000259" key="2">
    <source>
        <dbReference type="Pfam" id="PF13581"/>
    </source>
</evidence>
<proteinExistence type="predicted"/>
<dbReference type="InterPro" id="IPR003594">
    <property type="entry name" value="HATPase_dom"/>
</dbReference>
<dbReference type="Proteomes" id="UP000199111">
    <property type="component" value="Unassembled WGS sequence"/>
</dbReference>
<dbReference type="CDD" id="cd16936">
    <property type="entry name" value="HATPase_RsbW-like"/>
    <property type="match status" value="1"/>
</dbReference>
<dbReference type="InterPro" id="IPR036890">
    <property type="entry name" value="HATPase_C_sf"/>
</dbReference>
<dbReference type="Pfam" id="PF13581">
    <property type="entry name" value="HATPase_c_2"/>
    <property type="match status" value="1"/>
</dbReference>
<sequence length="174" mass="18096">MSGSQRTVCRHERQRATSTRWGALRLLGHAEFPGTPYSVSTARLWVRDLLSGRIADAVLDDVVLLLSEVVTNAVVHSDSGRAPGGSVMVCLGVGGGLVHVEVIDDGSATSVPFIHAANADSDGGRGLFLVEVMAAGWGTHHDDEAGNAVWFHLADATSGTSAPAEGRLPGSACR</sequence>
<keyword evidence="1" id="KW-0723">Serine/threonine-protein kinase</keyword>
<dbReference type="PANTHER" id="PTHR35526:SF3">
    <property type="entry name" value="ANTI-SIGMA-F FACTOR RSBW"/>
    <property type="match status" value="1"/>
</dbReference>
<dbReference type="GO" id="GO:0004674">
    <property type="term" value="F:protein serine/threonine kinase activity"/>
    <property type="evidence" value="ECO:0007669"/>
    <property type="project" value="UniProtKB-KW"/>
</dbReference>
<dbReference type="RefSeq" id="WP_177245170.1">
    <property type="nucleotide sequence ID" value="NZ_FOQY01000012.1"/>
</dbReference>
<dbReference type="EMBL" id="FOQY01000012">
    <property type="protein sequence ID" value="SFJ78433.1"/>
    <property type="molecule type" value="Genomic_DNA"/>
</dbReference>
<feature type="domain" description="Histidine kinase/HSP90-like ATPase" evidence="2">
    <location>
        <begin position="32"/>
        <end position="151"/>
    </location>
</feature>
<keyword evidence="3" id="KW-0418">Kinase</keyword>
<reference evidence="4" key="1">
    <citation type="submission" date="2016-10" db="EMBL/GenBank/DDBJ databases">
        <authorList>
            <person name="Varghese N."/>
            <person name="Submissions S."/>
        </authorList>
    </citation>
    <scope>NUCLEOTIDE SEQUENCE [LARGE SCALE GENOMIC DNA]</scope>
    <source>
        <strain evidence="4">CGMCC 4.2126</strain>
    </source>
</reference>
<evidence type="ECO:0000313" key="3">
    <source>
        <dbReference type="EMBL" id="SFJ78433.1"/>
    </source>
</evidence>
<dbReference type="Gene3D" id="3.30.565.10">
    <property type="entry name" value="Histidine kinase-like ATPase, C-terminal domain"/>
    <property type="match status" value="1"/>
</dbReference>
<dbReference type="InterPro" id="IPR050267">
    <property type="entry name" value="Anti-sigma-factor_SerPK"/>
</dbReference>
<name>A0A1I3U6S6_9ACTN</name>
<dbReference type="SUPFAM" id="SSF55874">
    <property type="entry name" value="ATPase domain of HSP90 chaperone/DNA topoisomerase II/histidine kinase"/>
    <property type="match status" value="1"/>
</dbReference>
<evidence type="ECO:0000313" key="4">
    <source>
        <dbReference type="Proteomes" id="UP000199111"/>
    </source>
</evidence>
<accession>A0A1I3U6S6</accession>
<dbReference type="GeneID" id="96299625"/>
<keyword evidence="3" id="KW-0808">Transferase</keyword>
<dbReference type="PANTHER" id="PTHR35526">
    <property type="entry name" value="ANTI-SIGMA-F FACTOR RSBW-RELATED"/>
    <property type="match status" value="1"/>
</dbReference>
<gene>
    <name evidence="3" type="ORF">SAMN05216275_112117</name>
</gene>
<organism evidence="3 4">
    <name type="scientific">Streptosporangium canum</name>
    <dbReference type="NCBI Taxonomy" id="324952"/>
    <lineage>
        <taxon>Bacteria</taxon>
        <taxon>Bacillati</taxon>
        <taxon>Actinomycetota</taxon>
        <taxon>Actinomycetes</taxon>
        <taxon>Streptosporangiales</taxon>
        <taxon>Streptosporangiaceae</taxon>
        <taxon>Streptosporangium</taxon>
    </lineage>
</organism>
<protein>
    <submittedName>
        <fullName evidence="3">Anti-sigma regulatory factor (Ser/Thr protein kinase)</fullName>
    </submittedName>
</protein>